<evidence type="ECO:0000313" key="6">
    <source>
        <dbReference type="Proteomes" id="UP001633002"/>
    </source>
</evidence>
<dbReference type="Proteomes" id="UP001633002">
    <property type="component" value="Unassembled WGS sequence"/>
</dbReference>
<reference evidence="5 6" key="1">
    <citation type="submission" date="2024-09" db="EMBL/GenBank/DDBJ databases">
        <title>Chromosome-scale assembly of Riccia sorocarpa.</title>
        <authorList>
            <person name="Paukszto L."/>
        </authorList>
    </citation>
    <scope>NUCLEOTIDE SEQUENCE [LARGE SCALE GENOMIC DNA]</scope>
    <source>
        <strain evidence="5">LP-2024</strain>
        <tissue evidence="5">Aerial parts of the thallus</tissue>
    </source>
</reference>
<dbReference type="Pfam" id="PF13934">
    <property type="entry name" value="ELYS"/>
    <property type="match status" value="1"/>
</dbReference>
<accession>A0ABD3GW65</accession>
<keyword evidence="2" id="KW-0539">Nucleus</keyword>
<dbReference type="PANTHER" id="PTHR47358:SF2">
    <property type="entry name" value="E3 UBIQUITIN-PROTEIN LIGASE HOS1"/>
    <property type="match status" value="1"/>
</dbReference>
<evidence type="ECO:0000256" key="3">
    <source>
        <dbReference type="SAM" id="MobiDB-lite"/>
    </source>
</evidence>
<feature type="compositionally biased region" description="Polar residues" evidence="3">
    <location>
        <begin position="726"/>
        <end position="742"/>
    </location>
</feature>
<protein>
    <recommendedName>
        <fullName evidence="4">ELYS-like domain-containing protein</fullName>
    </recommendedName>
</protein>
<dbReference type="EMBL" id="JBJQOH010000006">
    <property type="protein sequence ID" value="KAL3682089.1"/>
    <property type="molecule type" value="Genomic_DNA"/>
</dbReference>
<evidence type="ECO:0000259" key="4">
    <source>
        <dbReference type="Pfam" id="PF13934"/>
    </source>
</evidence>
<comment type="caution">
    <text evidence="5">The sequence shown here is derived from an EMBL/GenBank/DDBJ whole genome shotgun (WGS) entry which is preliminary data.</text>
</comment>
<proteinExistence type="predicted"/>
<dbReference type="Gene3D" id="3.30.40.10">
    <property type="entry name" value="Zinc/RING finger domain, C3HC4 (zinc finger)"/>
    <property type="match status" value="1"/>
</dbReference>
<organism evidence="5 6">
    <name type="scientific">Riccia sorocarpa</name>
    <dbReference type="NCBI Taxonomy" id="122646"/>
    <lineage>
        <taxon>Eukaryota</taxon>
        <taxon>Viridiplantae</taxon>
        <taxon>Streptophyta</taxon>
        <taxon>Embryophyta</taxon>
        <taxon>Marchantiophyta</taxon>
        <taxon>Marchantiopsida</taxon>
        <taxon>Marchantiidae</taxon>
        <taxon>Marchantiales</taxon>
        <taxon>Ricciaceae</taxon>
        <taxon>Riccia</taxon>
    </lineage>
</organism>
<feature type="region of interest" description="Disordered" evidence="3">
    <location>
        <begin position="713"/>
        <end position="746"/>
    </location>
</feature>
<dbReference type="InterPro" id="IPR013083">
    <property type="entry name" value="Znf_RING/FYVE/PHD"/>
</dbReference>
<gene>
    <name evidence="5" type="ORF">R1sor_000111</name>
</gene>
<evidence type="ECO:0000256" key="2">
    <source>
        <dbReference type="ARBA" id="ARBA00023242"/>
    </source>
</evidence>
<evidence type="ECO:0000313" key="5">
    <source>
        <dbReference type="EMBL" id="KAL3682089.1"/>
    </source>
</evidence>
<feature type="domain" description="ELYS-like" evidence="4">
    <location>
        <begin position="309"/>
        <end position="602"/>
    </location>
</feature>
<name>A0ABD3GW65_9MARC</name>
<dbReference type="Pfam" id="PF13920">
    <property type="entry name" value="zf-C3HC4_3"/>
    <property type="match status" value="1"/>
</dbReference>
<dbReference type="InterPro" id="IPR044718">
    <property type="entry name" value="HOS1"/>
</dbReference>
<dbReference type="AlphaFoldDB" id="A0ABD3GW65"/>
<comment type="subcellular location">
    <subcellularLocation>
        <location evidence="1">Nucleus</location>
    </subcellularLocation>
</comment>
<sequence>MGPNWKTSYPGKSDLEALERLVSVEPRDLCLEAKIEYCRATRDLQSCGRTVQHLLVSCGHACLCAECSQRCDVCPICRTPITRPESALRLRLYDELVEAGFVPQGREEDLQERGKDGQFLTPDVRRLCSFFDVALDNNLVSLICHYVSEVCMDECAVSSDALISILLDGDVVKDWCKRMAINIISCLREIYSLGPKQMQSKIDVMFKCLRRLEGVEHVLEALDSPMIDSASPSLLEVRNMLEGVRKASQHLEVMSWFTRHRFLEALPSRFANVGLWRAAVKERKSAAVGRAWSDDESIDQSGASSSATLFIEDAIGNLGIGRDDDEEAGRDILDVGRLKQAGLPSSPFRYRRDSGGHTTFSSSSMIYPPDSIRAAVDLLFLEGSSDLILAKKAIFLYYLFDRHWTLTDASWRSTVDDYVKTFGITRPFMLESLLFYLLDDSSDAALEDACRLLPEIVSPNIHPKVAQVLLERGRADIALSVLRSSGRDGRFGVVSKTESAVAVPLSEATTAVRVRLQCGLLTEAYLYQRAHWSRVKTDELRGRASKIRKLDQQGDETRSWSEEMEVLVGEICWFSIRSRLLKDMIELPWLGDEEKIIRKYLFDQAVEDPSSTAGNFLVVFYIQRCRYTEAYVVHRKLCEVEQQFMACSTDEQRIIHCQNACAHRSRIVDACIDLLPQVERQQLRSGLSNDSSPVELGTTTSLDQMDVERLDSAPSPEVNKVLPSPLFQTSPRKNVGRTSLSRQEGKAYPTVSGRVDYFSSILHGTGVMSADITP</sequence>
<keyword evidence="6" id="KW-1185">Reference proteome</keyword>
<dbReference type="InterPro" id="IPR025151">
    <property type="entry name" value="ELYS_dom"/>
</dbReference>
<dbReference type="GO" id="GO:0005634">
    <property type="term" value="C:nucleus"/>
    <property type="evidence" value="ECO:0007669"/>
    <property type="project" value="UniProtKB-SubCell"/>
</dbReference>
<evidence type="ECO:0000256" key="1">
    <source>
        <dbReference type="ARBA" id="ARBA00004123"/>
    </source>
</evidence>
<dbReference type="PANTHER" id="PTHR47358">
    <property type="entry name" value="E3 UBIQUITIN-PROTEIN LIGASE HOS1"/>
    <property type="match status" value="1"/>
</dbReference>